<comment type="cofactor">
    <cofactor evidence="14">
        <name>Mg(2+)</name>
        <dbReference type="ChEBI" id="CHEBI:18420"/>
    </cofactor>
</comment>
<evidence type="ECO:0000313" key="20">
    <source>
        <dbReference type="Proteomes" id="UP000318509"/>
    </source>
</evidence>
<keyword evidence="14" id="KW-0963">Cytoplasm</keyword>
<feature type="binding site" evidence="14">
    <location>
        <begin position="406"/>
        <end position="409"/>
    </location>
    <ligand>
        <name>meso-2,6-diaminopimelate</name>
        <dbReference type="ChEBI" id="CHEBI:57791"/>
    </ligand>
</feature>
<dbReference type="GO" id="GO:0008360">
    <property type="term" value="P:regulation of cell shape"/>
    <property type="evidence" value="ECO:0007669"/>
    <property type="project" value="UniProtKB-KW"/>
</dbReference>
<dbReference type="Gene3D" id="3.40.1190.10">
    <property type="entry name" value="Mur-like, catalytic domain"/>
    <property type="match status" value="1"/>
</dbReference>
<evidence type="ECO:0000256" key="8">
    <source>
        <dbReference type="ARBA" id="ARBA00056782"/>
    </source>
</evidence>
<dbReference type="InterPro" id="IPR036565">
    <property type="entry name" value="Mur-like_cat_sf"/>
</dbReference>
<comment type="caution">
    <text evidence="19">The sequence shown here is derived from an EMBL/GenBank/DDBJ whole genome shotgun (WGS) entry which is preliminary data.</text>
</comment>
<reference evidence="19 20" key="1">
    <citation type="journal article" date="2019" name="Nat. Microbiol.">
        <title>Mediterranean grassland soil C-N compound turnover is dependent on rainfall and depth, and is mediated by genomically divergent microorganisms.</title>
        <authorList>
            <person name="Diamond S."/>
            <person name="Andeer P.F."/>
            <person name="Li Z."/>
            <person name="Crits-Christoph A."/>
            <person name="Burstein D."/>
            <person name="Anantharaman K."/>
            <person name="Lane K.R."/>
            <person name="Thomas B.C."/>
            <person name="Pan C."/>
            <person name="Northen T.R."/>
            <person name="Banfield J.F."/>
        </authorList>
    </citation>
    <scope>NUCLEOTIDE SEQUENCE [LARGE SCALE GENOMIC DNA]</scope>
    <source>
        <strain evidence="19">NP_3</strain>
    </source>
</reference>
<organism evidence="19 20">
    <name type="scientific">Candidatus Segetimicrobium genomatis</name>
    <dbReference type="NCBI Taxonomy" id="2569760"/>
    <lineage>
        <taxon>Bacteria</taxon>
        <taxon>Bacillati</taxon>
        <taxon>Candidatus Sysuimicrobiota</taxon>
        <taxon>Candidatus Sysuimicrobiia</taxon>
        <taxon>Candidatus Sysuimicrobiales</taxon>
        <taxon>Candidatus Segetimicrobiaceae</taxon>
        <taxon>Candidatus Segetimicrobium</taxon>
    </lineage>
</organism>
<feature type="binding site" evidence="14">
    <location>
        <position position="31"/>
    </location>
    <ligand>
        <name>UDP-N-acetyl-alpha-D-muramoyl-L-alanyl-D-glutamate</name>
        <dbReference type="ChEBI" id="CHEBI:83900"/>
    </ligand>
</feature>
<feature type="domain" description="Mur ligase N-terminal catalytic" evidence="16">
    <location>
        <begin position="23"/>
        <end position="96"/>
    </location>
</feature>
<dbReference type="HAMAP" id="MF_00208">
    <property type="entry name" value="MurE"/>
    <property type="match status" value="1"/>
</dbReference>
<proteinExistence type="inferred from homology"/>
<evidence type="ECO:0000256" key="5">
    <source>
        <dbReference type="ARBA" id="ARBA00023306"/>
    </source>
</evidence>
<feature type="binding site" evidence="14">
    <location>
        <begin position="110"/>
        <end position="116"/>
    </location>
    <ligand>
        <name>ATP</name>
        <dbReference type="ChEBI" id="CHEBI:30616"/>
    </ligand>
</feature>
<protein>
    <recommendedName>
        <fullName evidence="10 14">UDP-N-acetylmuramoyl-L-alanyl-D-glutamate--2,6-diaminopimelate ligase</fullName>
        <ecNumber evidence="9 14">6.3.2.13</ecNumber>
    </recommendedName>
    <alternativeName>
        <fullName evidence="11 14">Meso-A2pm-adding enzyme</fullName>
    </alternativeName>
    <alternativeName>
        <fullName evidence="12 14">Meso-diaminopimelate-adding enzyme</fullName>
    </alternativeName>
    <alternativeName>
        <fullName evidence="13 14">UDP-MurNAc-L-Ala-D-Glu:meso-diaminopimelate ligase</fullName>
    </alternativeName>
    <alternativeName>
        <fullName evidence="14">UDP-MurNAc-tripeptide synthetase</fullName>
    </alternativeName>
    <alternativeName>
        <fullName evidence="14">UDP-N-acetylmuramyl-tripeptide synthetase</fullName>
    </alternativeName>
</protein>
<dbReference type="FunFam" id="3.90.190.20:FF:000006">
    <property type="entry name" value="UDP-N-acetylmuramoyl-L-alanyl-D-glutamate--2,6-diaminopimelate ligase"/>
    <property type="match status" value="1"/>
</dbReference>
<dbReference type="GO" id="GO:0071555">
    <property type="term" value="P:cell wall organization"/>
    <property type="evidence" value="ECO:0007669"/>
    <property type="project" value="UniProtKB-KW"/>
</dbReference>
<evidence type="ECO:0000259" key="16">
    <source>
        <dbReference type="Pfam" id="PF01225"/>
    </source>
</evidence>
<comment type="subcellular location">
    <subcellularLocation>
        <location evidence="14 15">Cytoplasm</location>
    </subcellularLocation>
</comment>
<dbReference type="SUPFAM" id="SSF53623">
    <property type="entry name" value="MurD-like peptide ligases, catalytic domain"/>
    <property type="match status" value="1"/>
</dbReference>
<dbReference type="GO" id="GO:0005737">
    <property type="term" value="C:cytoplasm"/>
    <property type="evidence" value="ECO:0007669"/>
    <property type="project" value="UniProtKB-SubCell"/>
</dbReference>
<evidence type="ECO:0000256" key="15">
    <source>
        <dbReference type="RuleBase" id="RU004135"/>
    </source>
</evidence>
<dbReference type="GO" id="GO:0009252">
    <property type="term" value="P:peptidoglycan biosynthetic process"/>
    <property type="evidence" value="ECO:0007669"/>
    <property type="project" value="UniProtKB-UniRule"/>
</dbReference>
<feature type="binding site" evidence="14">
    <location>
        <position position="461"/>
    </location>
    <ligand>
        <name>meso-2,6-diaminopimelate</name>
        <dbReference type="ChEBI" id="CHEBI:57791"/>
    </ligand>
</feature>
<comment type="pathway">
    <text evidence="14 15">Cell wall biogenesis; peptidoglycan biosynthesis.</text>
</comment>
<dbReference type="Pfam" id="PF08245">
    <property type="entry name" value="Mur_ligase_M"/>
    <property type="match status" value="1"/>
</dbReference>
<feature type="binding site" evidence="14">
    <location>
        <position position="190"/>
    </location>
    <ligand>
        <name>UDP-N-acetyl-alpha-D-muramoyl-L-alanyl-D-glutamate</name>
        <dbReference type="ChEBI" id="CHEBI:83900"/>
    </ligand>
</feature>
<evidence type="ECO:0000256" key="6">
    <source>
        <dbReference type="ARBA" id="ARBA00023316"/>
    </source>
</evidence>
<keyword evidence="2 14" id="KW-0132">Cell division</keyword>
<feature type="binding site" evidence="14">
    <location>
        <position position="182"/>
    </location>
    <ligand>
        <name>UDP-N-acetyl-alpha-D-muramoyl-L-alanyl-D-glutamate</name>
        <dbReference type="ChEBI" id="CHEBI:83900"/>
    </ligand>
</feature>
<evidence type="ECO:0000256" key="12">
    <source>
        <dbReference type="ARBA" id="ARBA00076158"/>
    </source>
</evidence>
<comment type="function">
    <text evidence="8 14">Catalyzes the addition of meso-diaminopimelic acid to the nucleotide precursor UDP-N-acetylmuramoyl-L-alanyl-D-glutamate (UMAG) in the biosynthesis of bacterial cell-wall peptidoglycan.</text>
</comment>
<comment type="catalytic activity">
    <reaction evidence="7 14">
        <text>UDP-N-acetyl-alpha-D-muramoyl-L-alanyl-D-glutamate + meso-2,6-diaminopimelate + ATP = UDP-N-acetyl-alpha-D-muramoyl-L-alanyl-gamma-D-glutamyl-meso-2,6-diaminopimelate + ADP + phosphate + H(+)</text>
        <dbReference type="Rhea" id="RHEA:23676"/>
        <dbReference type="ChEBI" id="CHEBI:15378"/>
        <dbReference type="ChEBI" id="CHEBI:30616"/>
        <dbReference type="ChEBI" id="CHEBI:43474"/>
        <dbReference type="ChEBI" id="CHEBI:57791"/>
        <dbReference type="ChEBI" id="CHEBI:83900"/>
        <dbReference type="ChEBI" id="CHEBI:83905"/>
        <dbReference type="ChEBI" id="CHEBI:456216"/>
        <dbReference type="EC" id="6.3.2.13"/>
    </reaction>
</comment>
<gene>
    <name evidence="14" type="primary">murE</name>
    <name evidence="19" type="ORF">E6H00_13330</name>
</gene>
<keyword evidence="4 14" id="KW-0573">Peptidoglycan synthesis</keyword>
<dbReference type="PANTHER" id="PTHR23135">
    <property type="entry name" value="MUR LIGASE FAMILY MEMBER"/>
    <property type="match status" value="1"/>
</dbReference>
<dbReference type="InterPro" id="IPR035911">
    <property type="entry name" value="MurE/MurF_N"/>
</dbReference>
<feature type="domain" description="Mur ligase central" evidence="18">
    <location>
        <begin position="108"/>
        <end position="310"/>
    </location>
</feature>
<feature type="binding site" evidence="14">
    <location>
        <position position="457"/>
    </location>
    <ligand>
        <name>meso-2,6-diaminopimelate</name>
        <dbReference type="ChEBI" id="CHEBI:57791"/>
    </ligand>
</feature>
<evidence type="ECO:0000259" key="17">
    <source>
        <dbReference type="Pfam" id="PF02875"/>
    </source>
</evidence>
<name>A0A537JXJ5_9BACT</name>
<dbReference type="InterPro" id="IPR036615">
    <property type="entry name" value="Mur_ligase_C_dom_sf"/>
</dbReference>
<evidence type="ECO:0000256" key="10">
    <source>
        <dbReference type="ARBA" id="ARBA00072883"/>
    </source>
</evidence>
<comment type="similarity">
    <text evidence="1 14">Belongs to the MurCDEF family. MurE subfamily.</text>
</comment>
<dbReference type="SUPFAM" id="SSF63418">
    <property type="entry name" value="MurE/MurF N-terminal domain"/>
    <property type="match status" value="1"/>
</dbReference>
<evidence type="ECO:0000256" key="3">
    <source>
        <dbReference type="ARBA" id="ARBA00022960"/>
    </source>
</evidence>
<keyword evidence="6 14" id="KW-0961">Cell wall biogenesis/degradation</keyword>
<evidence type="ECO:0000256" key="11">
    <source>
        <dbReference type="ARBA" id="ARBA00075482"/>
    </source>
</evidence>
<dbReference type="GO" id="GO:0000287">
    <property type="term" value="F:magnesium ion binding"/>
    <property type="evidence" value="ECO:0007669"/>
    <property type="project" value="UniProtKB-UniRule"/>
</dbReference>
<dbReference type="NCBIfam" id="NF001124">
    <property type="entry name" value="PRK00139.1-2"/>
    <property type="match status" value="1"/>
</dbReference>
<dbReference type="InterPro" id="IPR000713">
    <property type="entry name" value="Mur_ligase_N"/>
</dbReference>
<dbReference type="Pfam" id="PF02875">
    <property type="entry name" value="Mur_ligase_C"/>
    <property type="match status" value="1"/>
</dbReference>
<dbReference type="SUPFAM" id="SSF53244">
    <property type="entry name" value="MurD-like peptide ligases, peptide-binding domain"/>
    <property type="match status" value="1"/>
</dbReference>
<dbReference type="EC" id="6.3.2.13" evidence="9 14"/>
<keyword evidence="14" id="KW-0067">ATP-binding</keyword>
<feature type="modified residue" description="N6-carboxylysine" evidence="14">
    <location>
        <position position="222"/>
    </location>
</feature>
<dbReference type="GO" id="GO:0051301">
    <property type="term" value="P:cell division"/>
    <property type="evidence" value="ECO:0007669"/>
    <property type="project" value="UniProtKB-KW"/>
</dbReference>
<dbReference type="Pfam" id="PF01225">
    <property type="entry name" value="Mur_ligase"/>
    <property type="match status" value="1"/>
</dbReference>
<keyword evidence="5 14" id="KW-0131">Cell cycle</keyword>
<evidence type="ECO:0000256" key="1">
    <source>
        <dbReference type="ARBA" id="ARBA00005898"/>
    </source>
</evidence>
<dbReference type="NCBIfam" id="NF001126">
    <property type="entry name" value="PRK00139.1-4"/>
    <property type="match status" value="1"/>
</dbReference>
<feature type="short sequence motif" description="Meso-diaminopimelate recognition motif" evidence="14">
    <location>
        <begin position="406"/>
        <end position="409"/>
    </location>
</feature>
<dbReference type="AlphaFoldDB" id="A0A537JXJ5"/>
<evidence type="ECO:0000259" key="18">
    <source>
        <dbReference type="Pfam" id="PF08245"/>
    </source>
</evidence>
<evidence type="ECO:0000256" key="4">
    <source>
        <dbReference type="ARBA" id="ARBA00022984"/>
    </source>
</evidence>
<evidence type="ECO:0000256" key="7">
    <source>
        <dbReference type="ARBA" id="ARBA00050251"/>
    </source>
</evidence>
<dbReference type="InterPro" id="IPR004101">
    <property type="entry name" value="Mur_ligase_C"/>
</dbReference>
<feature type="domain" description="Mur ligase C-terminal" evidence="17">
    <location>
        <begin position="333"/>
        <end position="459"/>
    </location>
</feature>
<dbReference type="GO" id="GO:0005524">
    <property type="term" value="F:ATP binding"/>
    <property type="evidence" value="ECO:0007669"/>
    <property type="project" value="UniProtKB-UniRule"/>
</dbReference>
<dbReference type="InterPro" id="IPR013221">
    <property type="entry name" value="Mur_ligase_cen"/>
</dbReference>
<evidence type="ECO:0000256" key="9">
    <source>
        <dbReference type="ARBA" id="ARBA00066633"/>
    </source>
</evidence>
<keyword evidence="14" id="KW-0547">Nucleotide-binding</keyword>
<dbReference type="GO" id="GO:0008765">
    <property type="term" value="F:UDP-N-acetylmuramoylalanyl-D-glutamate-2,6-diaminopimelate ligase activity"/>
    <property type="evidence" value="ECO:0007669"/>
    <property type="project" value="UniProtKB-UniRule"/>
</dbReference>
<accession>A0A537JXJ5</accession>
<evidence type="ECO:0000256" key="2">
    <source>
        <dbReference type="ARBA" id="ARBA00022618"/>
    </source>
</evidence>
<dbReference type="Gene3D" id="3.90.190.20">
    <property type="entry name" value="Mur ligase, C-terminal domain"/>
    <property type="match status" value="1"/>
</dbReference>
<keyword evidence="14" id="KW-0460">Magnesium</keyword>
<dbReference type="PANTHER" id="PTHR23135:SF4">
    <property type="entry name" value="UDP-N-ACETYLMURAMOYL-L-ALANYL-D-GLUTAMATE--2,6-DIAMINOPIMELATE LIGASE MURE HOMOLOG, CHLOROPLASTIC"/>
    <property type="match status" value="1"/>
</dbReference>
<sequence>MRLTDLLARSRTACSLLGSSDLEISGLAYNSKTVEPGNVFVAIRGFVHDGHRYAEEAVRRGAAAVVVDHPLPDLAAPQVVVADTRRALAGLAAGFYGDPSRDLWVCGVTGTKGKTTTTYLIDAVLSAAGHRTAVIGTLGVVARGVPVEFHTTTSTTPEAPELQRLLRDLRRGGVDHVVMEVTSHALDLARVASCRFRAAVFTNLTQDHLDFHGDLDRYRDSKSRLFAAVEPDGASVVNADDPSGAAMAAQSRARVITYGIDAAADVRAADLSLGGGGSQFTVVWPEGRRRIALRLPGRFNVANALAAFAAGLARGTDPAVIGPALESVAGVPGRCEVVDEGQPFTVLVDYAHSPDSLEKILHLAAQVSTGRRIVVFGCGGDRDRTKRPIMGGIATRLADYAVFTSDNPRSEDPAAIIRDIEQGAGGADNRESIPDRREAIARGIALARPGDIVVIAGKGHETYQIIGDRVGPFDDREVAREVLRARAAGAGGNGRGGGAAR</sequence>
<feature type="binding site" evidence="14">
    <location>
        <begin position="155"/>
        <end position="156"/>
    </location>
    <ligand>
        <name>UDP-N-acetyl-alpha-D-muramoyl-L-alanyl-D-glutamate</name>
        <dbReference type="ChEBI" id="CHEBI:83900"/>
    </ligand>
</feature>
<comment type="caution">
    <text evidence="14">Lacks conserved residue(s) required for the propagation of feature annotation.</text>
</comment>
<comment type="PTM">
    <text evidence="14">Carboxylation is probably crucial for Mg(2+) binding and, consequently, for the gamma-phosphate positioning of ATP.</text>
</comment>
<evidence type="ECO:0000313" key="19">
    <source>
        <dbReference type="EMBL" id="TMI88220.1"/>
    </source>
</evidence>
<dbReference type="EMBL" id="VBAK01000143">
    <property type="protein sequence ID" value="TMI88220.1"/>
    <property type="molecule type" value="Genomic_DNA"/>
</dbReference>
<keyword evidence="14 19" id="KW-0436">Ligase</keyword>
<evidence type="ECO:0000256" key="14">
    <source>
        <dbReference type="HAMAP-Rule" id="MF_00208"/>
    </source>
</evidence>
<keyword evidence="3 14" id="KW-0133">Cell shape</keyword>
<dbReference type="Gene3D" id="3.40.1390.10">
    <property type="entry name" value="MurE/MurF, N-terminal domain"/>
    <property type="match status" value="1"/>
</dbReference>
<dbReference type="NCBIfam" id="TIGR01085">
    <property type="entry name" value="murE"/>
    <property type="match status" value="1"/>
</dbReference>
<evidence type="ECO:0000256" key="13">
    <source>
        <dbReference type="ARBA" id="ARBA00081560"/>
    </source>
</evidence>
<dbReference type="UniPathway" id="UPA00219"/>
<dbReference type="InterPro" id="IPR005761">
    <property type="entry name" value="UDP-N-AcMur-Glu-dNH2Pim_ligase"/>
</dbReference>
<feature type="binding site" evidence="14">
    <location>
        <position position="382"/>
    </location>
    <ligand>
        <name>meso-2,6-diaminopimelate</name>
        <dbReference type="ChEBI" id="CHEBI:57791"/>
    </ligand>
</feature>
<dbReference type="Proteomes" id="UP000318509">
    <property type="component" value="Unassembled WGS sequence"/>
</dbReference>